<gene>
    <name evidence="2" type="ORF">AURDEDRAFT_178793</name>
</gene>
<protein>
    <submittedName>
        <fullName evidence="2">Uncharacterized protein</fullName>
    </submittedName>
</protein>
<feature type="non-terminal residue" evidence="2">
    <location>
        <position position="1"/>
    </location>
</feature>
<sequence length="328" mass="35419">ARESLVAPAWTCDIAVPFSATLGMKPPRGGPAAPESLIRIAHVHDGPAFLPPAARSTSPNGSTTSAAAPSGSRRRQRAMRADVTQVSLQWPSIELPWSFTSAANVEILCTFAIAVGIAAAKPLQPRSGLSSGGTSYLGMSNIFPLLYLKLNVESRSRAAFYFFPLRGRCTIRRRRRLVSSSGAEHVSAAGLFSPAAGKVCVAVPFFFRLRRGCHSLKLAVAPRPVRAPRAVSTPAPSRFSFRLRRAILLYARFSFLSPAACTRKFFTPPLLQSSHPLQHAARRRFQLSFACGAHTQLGKRVKNGAFSLPAAHTNSEYALLSRLCEQPG</sequence>
<feature type="compositionally biased region" description="Low complexity" evidence="1">
    <location>
        <begin position="56"/>
        <end position="71"/>
    </location>
</feature>
<dbReference type="KEGG" id="adl:AURDEDRAFT_178793"/>
<evidence type="ECO:0000256" key="1">
    <source>
        <dbReference type="SAM" id="MobiDB-lite"/>
    </source>
</evidence>
<reference evidence="3" key="1">
    <citation type="journal article" date="2012" name="Science">
        <title>The Paleozoic origin of enzymatic lignin decomposition reconstructed from 31 fungal genomes.</title>
        <authorList>
            <person name="Floudas D."/>
            <person name="Binder M."/>
            <person name="Riley R."/>
            <person name="Barry K."/>
            <person name="Blanchette R.A."/>
            <person name="Henrissat B."/>
            <person name="Martinez A.T."/>
            <person name="Otillar R."/>
            <person name="Spatafora J.W."/>
            <person name="Yadav J.S."/>
            <person name="Aerts A."/>
            <person name="Benoit I."/>
            <person name="Boyd A."/>
            <person name="Carlson A."/>
            <person name="Copeland A."/>
            <person name="Coutinho P.M."/>
            <person name="de Vries R.P."/>
            <person name="Ferreira P."/>
            <person name="Findley K."/>
            <person name="Foster B."/>
            <person name="Gaskell J."/>
            <person name="Glotzer D."/>
            <person name="Gorecki P."/>
            <person name="Heitman J."/>
            <person name="Hesse C."/>
            <person name="Hori C."/>
            <person name="Igarashi K."/>
            <person name="Jurgens J.A."/>
            <person name="Kallen N."/>
            <person name="Kersten P."/>
            <person name="Kohler A."/>
            <person name="Kuees U."/>
            <person name="Kumar T.K.A."/>
            <person name="Kuo A."/>
            <person name="LaButti K."/>
            <person name="Larrondo L.F."/>
            <person name="Lindquist E."/>
            <person name="Ling A."/>
            <person name="Lombard V."/>
            <person name="Lucas S."/>
            <person name="Lundell T."/>
            <person name="Martin R."/>
            <person name="McLaughlin D.J."/>
            <person name="Morgenstern I."/>
            <person name="Morin E."/>
            <person name="Murat C."/>
            <person name="Nagy L.G."/>
            <person name="Nolan M."/>
            <person name="Ohm R.A."/>
            <person name="Patyshakuliyeva A."/>
            <person name="Rokas A."/>
            <person name="Ruiz-Duenas F.J."/>
            <person name="Sabat G."/>
            <person name="Salamov A."/>
            <person name="Samejima M."/>
            <person name="Schmutz J."/>
            <person name="Slot J.C."/>
            <person name="St John F."/>
            <person name="Stenlid J."/>
            <person name="Sun H."/>
            <person name="Sun S."/>
            <person name="Syed K."/>
            <person name="Tsang A."/>
            <person name="Wiebenga A."/>
            <person name="Young D."/>
            <person name="Pisabarro A."/>
            <person name="Eastwood D.C."/>
            <person name="Martin F."/>
            <person name="Cullen D."/>
            <person name="Grigoriev I.V."/>
            <person name="Hibbett D.S."/>
        </authorList>
    </citation>
    <scope>NUCLEOTIDE SEQUENCE [LARGE SCALE GENOMIC DNA]</scope>
    <source>
        <strain evidence="3">TFB10046</strain>
    </source>
</reference>
<evidence type="ECO:0000313" key="3">
    <source>
        <dbReference type="Proteomes" id="UP000006514"/>
    </source>
</evidence>
<dbReference type="InParanoid" id="J0L795"/>
<name>J0L795_AURST</name>
<proteinExistence type="predicted"/>
<evidence type="ECO:0000313" key="2">
    <source>
        <dbReference type="EMBL" id="EJD32176.1"/>
    </source>
</evidence>
<accession>J0L795</accession>
<dbReference type="EMBL" id="JH689247">
    <property type="protein sequence ID" value="EJD32176.1"/>
    <property type="molecule type" value="Genomic_DNA"/>
</dbReference>
<organism evidence="2 3">
    <name type="scientific">Auricularia subglabra (strain TFB-10046 / SS5)</name>
    <name type="common">White-rot fungus</name>
    <name type="synonym">Auricularia delicata (strain TFB10046)</name>
    <dbReference type="NCBI Taxonomy" id="717982"/>
    <lineage>
        <taxon>Eukaryota</taxon>
        <taxon>Fungi</taxon>
        <taxon>Dikarya</taxon>
        <taxon>Basidiomycota</taxon>
        <taxon>Agaricomycotina</taxon>
        <taxon>Agaricomycetes</taxon>
        <taxon>Auriculariales</taxon>
        <taxon>Auriculariaceae</taxon>
        <taxon>Auricularia</taxon>
    </lineage>
</organism>
<keyword evidence="3" id="KW-1185">Reference proteome</keyword>
<dbReference type="AlphaFoldDB" id="J0L795"/>
<feature type="region of interest" description="Disordered" evidence="1">
    <location>
        <begin position="49"/>
        <end position="78"/>
    </location>
</feature>
<dbReference type="Proteomes" id="UP000006514">
    <property type="component" value="Unassembled WGS sequence"/>
</dbReference>